<keyword evidence="3" id="KW-1185">Reference proteome</keyword>
<gene>
    <name evidence="2" type="ORF">ACFFGN_04060</name>
</gene>
<reference evidence="2 3" key="1">
    <citation type="submission" date="2024-09" db="EMBL/GenBank/DDBJ databases">
        <authorList>
            <person name="Sun Q."/>
            <person name="Mori K."/>
        </authorList>
    </citation>
    <scope>NUCLEOTIDE SEQUENCE [LARGE SCALE GENOMIC DNA]</scope>
    <source>
        <strain evidence="2 3">CGMCC 1.15906</strain>
    </source>
</reference>
<dbReference type="InterPro" id="IPR010093">
    <property type="entry name" value="SinI_DNA-bd"/>
</dbReference>
<organism evidence="2 3">
    <name type="scientific">Kribbella deserti</name>
    <dbReference type="NCBI Taxonomy" id="1926257"/>
    <lineage>
        <taxon>Bacteria</taxon>
        <taxon>Bacillati</taxon>
        <taxon>Actinomycetota</taxon>
        <taxon>Actinomycetes</taxon>
        <taxon>Propionibacteriales</taxon>
        <taxon>Kribbellaceae</taxon>
        <taxon>Kribbella</taxon>
    </lineage>
</organism>
<proteinExistence type="predicted"/>
<evidence type="ECO:0000313" key="3">
    <source>
        <dbReference type="Proteomes" id="UP001589890"/>
    </source>
</evidence>
<protein>
    <submittedName>
        <fullName evidence="2">Helix-turn-helix domain-containing protein</fullName>
    </submittedName>
</protein>
<comment type="caution">
    <text evidence="2">The sequence shown here is derived from an EMBL/GenBank/DDBJ whole genome shotgun (WGS) entry which is preliminary data.</text>
</comment>
<accession>A0ABV6QF12</accession>
<dbReference type="NCBIfam" id="TIGR01764">
    <property type="entry name" value="excise"/>
    <property type="match status" value="1"/>
</dbReference>
<dbReference type="Pfam" id="PF12728">
    <property type="entry name" value="HTH_17"/>
    <property type="match status" value="1"/>
</dbReference>
<feature type="domain" description="Helix-turn-helix" evidence="1">
    <location>
        <begin position="88"/>
        <end position="137"/>
    </location>
</feature>
<evidence type="ECO:0000313" key="2">
    <source>
        <dbReference type="EMBL" id="MFC0623221.1"/>
    </source>
</evidence>
<evidence type="ECO:0000259" key="1">
    <source>
        <dbReference type="Pfam" id="PF12728"/>
    </source>
</evidence>
<dbReference type="EMBL" id="JBHLTC010000003">
    <property type="protein sequence ID" value="MFC0623221.1"/>
    <property type="molecule type" value="Genomic_DNA"/>
</dbReference>
<sequence>MARSLLGATLSPMVALWLAGRCGDDMRMAAEVYARRGQGDVARQFLAAVGQMEAAAAQLSNEAVAEAVISVSGNAETEMTAVLGASELSTSEAAKRLGRTRERVVQMLNAGELLGRKVGRAWLVDAQSVDDVLEARRAA</sequence>
<dbReference type="InterPro" id="IPR041657">
    <property type="entry name" value="HTH_17"/>
</dbReference>
<name>A0ABV6QF12_9ACTN</name>
<dbReference type="Proteomes" id="UP001589890">
    <property type="component" value="Unassembled WGS sequence"/>
</dbReference>